<organism evidence="2 3">
    <name type="scientific">Monilinia fructicola</name>
    <name type="common">Brown rot fungus</name>
    <name type="synonym">Ciboria fructicola</name>
    <dbReference type="NCBI Taxonomy" id="38448"/>
    <lineage>
        <taxon>Eukaryota</taxon>
        <taxon>Fungi</taxon>
        <taxon>Dikarya</taxon>
        <taxon>Ascomycota</taxon>
        <taxon>Pezizomycotina</taxon>
        <taxon>Leotiomycetes</taxon>
        <taxon>Helotiales</taxon>
        <taxon>Sclerotiniaceae</taxon>
        <taxon>Monilinia</taxon>
    </lineage>
</organism>
<feature type="region of interest" description="Disordered" evidence="1">
    <location>
        <begin position="27"/>
        <end position="54"/>
    </location>
</feature>
<evidence type="ECO:0000256" key="1">
    <source>
        <dbReference type="SAM" id="MobiDB-lite"/>
    </source>
</evidence>
<comment type="caution">
    <text evidence="2">The sequence shown here is derived from an EMBL/GenBank/DDBJ whole genome shotgun (WGS) entry which is preliminary data.</text>
</comment>
<sequence>MQTPLVPVVRGPQSVVRGHWTVLVLSSPVRQQDSSSPPRTHAPTITPPPENPSRFVSAPIYYLMGMHERRA</sequence>
<name>A0A5M9K8Q4_MONFR</name>
<gene>
    <name evidence="2" type="ORF">EYC84_006919</name>
</gene>
<keyword evidence="3" id="KW-1185">Reference proteome</keyword>
<dbReference type="EMBL" id="VICG01000001">
    <property type="protein sequence ID" value="KAA8576879.1"/>
    <property type="molecule type" value="Genomic_DNA"/>
</dbReference>
<evidence type="ECO:0000313" key="3">
    <source>
        <dbReference type="Proteomes" id="UP000322873"/>
    </source>
</evidence>
<proteinExistence type="predicted"/>
<feature type="compositionally biased region" description="Polar residues" evidence="1">
    <location>
        <begin position="28"/>
        <end position="38"/>
    </location>
</feature>
<evidence type="ECO:0000313" key="2">
    <source>
        <dbReference type="EMBL" id="KAA8576879.1"/>
    </source>
</evidence>
<accession>A0A5M9K8Q4</accession>
<protein>
    <submittedName>
        <fullName evidence="2">Uncharacterized protein</fullName>
    </submittedName>
</protein>
<dbReference type="Proteomes" id="UP000322873">
    <property type="component" value="Unassembled WGS sequence"/>
</dbReference>
<dbReference type="AlphaFoldDB" id="A0A5M9K8Q4"/>
<reference evidence="2 3" key="1">
    <citation type="submission" date="2019-06" db="EMBL/GenBank/DDBJ databases">
        <title>Genome Sequence of the Brown Rot Fungal Pathogen Monilinia fructicola.</title>
        <authorList>
            <person name="De Miccolis Angelini R.M."/>
            <person name="Landi L."/>
            <person name="Abate D."/>
            <person name="Pollastro S."/>
            <person name="Romanazzi G."/>
            <person name="Faretra F."/>
        </authorList>
    </citation>
    <scope>NUCLEOTIDE SEQUENCE [LARGE SCALE GENOMIC DNA]</scope>
    <source>
        <strain evidence="2 3">Mfrc123</strain>
    </source>
</reference>